<proteinExistence type="inferred from homology"/>
<dbReference type="RefSeq" id="WP_020088282.1">
    <property type="nucleotide sequence ID" value="NZ_AZCZ01000010.1"/>
</dbReference>
<keyword evidence="2" id="KW-0815">Transposition</keyword>
<feature type="domain" description="Cas12f1-like TNB" evidence="6">
    <location>
        <begin position="316"/>
        <end position="383"/>
    </location>
</feature>
<gene>
    <name evidence="7" type="ORF">FD07_GL000184</name>
</gene>
<protein>
    <submittedName>
        <fullName evidence="7">Transposase</fullName>
    </submittedName>
</protein>
<keyword evidence="8" id="KW-1185">Reference proteome</keyword>
<name>A0A0R1GV74_9LACO</name>
<dbReference type="GO" id="GO:0003677">
    <property type="term" value="F:DNA binding"/>
    <property type="evidence" value="ECO:0007669"/>
    <property type="project" value="UniProtKB-KW"/>
</dbReference>
<evidence type="ECO:0000256" key="4">
    <source>
        <dbReference type="ARBA" id="ARBA00023172"/>
    </source>
</evidence>
<dbReference type="GO" id="GO:0032196">
    <property type="term" value="P:transposition"/>
    <property type="evidence" value="ECO:0007669"/>
    <property type="project" value="UniProtKB-KW"/>
</dbReference>
<dbReference type="Proteomes" id="UP000051176">
    <property type="component" value="Unassembled WGS sequence"/>
</dbReference>
<dbReference type="EMBL" id="AZCZ01000010">
    <property type="protein sequence ID" value="KRK37545.1"/>
    <property type="molecule type" value="Genomic_DNA"/>
</dbReference>
<dbReference type="Pfam" id="PF07282">
    <property type="entry name" value="Cas12f1-like_TNB"/>
    <property type="match status" value="1"/>
</dbReference>
<keyword evidence="3" id="KW-0238">DNA-binding</keyword>
<evidence type="ECO:0000256" key="3">
    <source>
        <dbReference type="ARBA" id="ARBA00023125"/>
    </source>
</evidence>
<organism evidence="7 8">
    <name type="scientific">Levilactobacillus parabrevis ATCC 53295</name>
    <dbReference type="NCBI Taxonomy" id="1267003"/>
    <lineage>
        <taxon>Bacteria</taxon>
        <taxon>Bacillati</taxon>
        <taxon>Bacillota</taxon>
        <taxon>Bacilli</taxon>
        <taxon>Lactobacillales</taxon>
        <taxon>Lactobacillaceae</taxon>
        <taxon>Levilactobacillus</taxon>
    </lineage>
</organism>
<evidence type="ECO:0000259" key="5">
    <source>
        <dbReference type="Pfam" id="PF01385"/>
    </source>
</evidence>
<dbReference type="GO" id="GO:0006310">
    <property type="term" value="P:DNA recombination"/>
    <property type="evidence" value="ECO:0007669"/>
    <property type="project" value="UniProtKB-KW"/>
</dbReference>
<evidence type="ECO:0000256" key="2">
    <source>
        <dbReference type="ARBA" id="ARBA00022578"/>
    </source>
</evidence>
<dbReference type="STRING" id="357278.IV61_GL001421"/>
<comment type="similarity">
    <text evidence="1">In the C-terminal section; belongs to the transposase 35 family.</text>
</comment>
<reference evidence="7 8" key="1">
    <citation type="journal article" date="2015" name="Genome Announc.">
        <title>Expanding the biotechnology potential of lactobacilli through comparative genomics of 213 strains and associated genera.</title>
        <authorList>
            <person name="Sun Z."/>
            <person name="Harris H.M."/>
            <person name="McCann A."/>
            <person name="Guo C."/>
            <person name="Argimon S."/>
            <person name="Zhang W."/>
            <person name="Yang X."/>
            <person name="Jeffery I.B."/>
            <person name="Cooney J.C."/>
            <person name="Kagawa T.F."/>
            <person name="Liu W."/>
            <person name="Song Y."/>
            <person name="Salvetti E."/>
            <person name="Wrobel A."/>
            <person name="Rasinkangas P."/>
            <person name="Parkhill J."/>
            <person name="Rea M.C."/>
            <person name="O'Sullivan O."/>
            <person name="Ritari J."/>
            <person name="Douillard F.P."/>
            <person name="Paul Ross R."/>
            <person name="Yang R."/>
            <person name="Briner A.E."/>
            <person name="Felis G.E."/>
            <person name="de Vos W.M."/>
            <person name="Barrangou R."/>
            <person name="Klaenhammer T.R."/>
            <person name="Caufield P.W."/>
            <person name="Cui Y."/>
            <person name="Zhang H."/>
            <person name="O'Toole P.W."/>
        </authorList>
    </citation>
    <scope>NUCLEOTIDE SEQUENCE [LARGE SCALE GENOMIC DNA]</scope>
    <source>
        <strain evidence="7 8">ATCC 53295</strain>
    </source>
</reference>
<feature type="domain" description="Probable transposase IS891/IS1136/IS1341" evidence="5">
    <location>
        <begin position="195"/>
        <end position="285"/>
    </location>
</feature>
<dbReference type="NCBIfam" id="TIGR01766">
    <property type="entry name" value="IS200/IS605 family accessory protein TnpB-like domain"/>
    <property type="match status" value="1"/>
</dbReference>
<comment type="caution">
    <text evidence="7">The sequence shown here is derived from an EMBL/GenBank/DDBJ whole genome shotgun (WGS) entry which is preliminary data.</text>
</comment>
<dbReference type="InterPro" id="IPR010095">
    <property type="entry name" value="Cas12f1-like_TNB"/>
</dbReference>
<evidence type="ECO:0000256" key="1">
    <source>
        <dbReference type="ARBA" id="ARBA00008761"/>
    </source>
</evidence>
<evidence type="ECO:0000313" key="8">
    <source>
        <dbReference type="Proteomes" id="UP000051176"/>
    </source>
</evidence>
<dbReference type="AlphaFoldDB" id="A0A0R1GV74"/>
<evidence type="ECO:0000313" key="7">
    <source>
        <dbReference type="EMBL" id="KRK37545.1"/>
    </source>
</evidence>
<dbReference type="PATRIC" id="fig|1267003.4.peg.184"/>
<dbReference type="Pfam" id="PF01385">
    <property type="entry name" value="OrfB_IS605"/>
    <property type="match status" value="1"/>
</dbReference>
<evidence type="ECO:0000259" key="6">
    <source>
        <dbReference type="Pfam" id="PF07282"/>
    </source>
</evidence>
<dbReference type="NCBIfam" id="NF040570">
    <property type="entry name" value="guided_TnpB"/>
    <property type="match status" value="1"/>
</dbReference>
<sequence length="406" mass="47961">MVKLGRTIKLRLYPDVNQAEQFLAMSKEYQRLANIVSQWIFDHGFQLSWLKINHHLYKIFRQESELNSQMIQSVFRTVVARYKTVREQVRQHSYRYKNAESKWIQVPRDLTWLVKPIQFRRPQADLVRQSNYSFLDKMQKISMTTLGKRTKLSFTDKGFEKYFTDGWKLGTAKLVHNRGKWFLHIGITKEVSDFNVKDNPKIVGIDRGLRFLATAFDSEGKTLFFDGQKVLRKRKIFLEIRRQLQSKGTRSAKKKLKQLAQRENRWMTDVNHRLTKTLVTAYGSHTLFVLEDLTNVTFNTADFPKSLRNSHRSWPFFQLESFLMYKAQAIQSTVVKVSPAFTSQRCPRCGLVEKTNRHHDTHEYWCKQCQYRCNDDRLGAMNIEMLGQEWLSGVKRPKIKKLTTTG</sequence>
<dbReference type="OrthoDB" id="4278026at2"/>
<dbReference type="InterPro" id="IPR001959">
    <property type="entry name" value="Transposase"/>
</dbReference>
<accession>A0A0R1GV74</accession>
<dbReference type="eggNOG" id="COG0675">
    <property type="taxonomic scope" value="Bacteria"/>
</dbReference>
<keyword evidence="4" id="KW-0233">DNA recombination</keyword>